<dbReference type="GO" id="GO:0016757">
    <property type="term" value="F:glycosyltransferase activity"/>
    <property type="evidence" value="ECO:0007669"/>
    <property type="project" value="UniProtKB-KW"/>
</dbReference>
<comment type="similarity">
    <text evidence="1">Belongs to the glycosyltransferase 2 family.</text>
</comment>
<dbReference type="PANTHER" id="PTHR43685:SF5">
    <property type="entry name" value="GLYCOSYLTRANSFERASE EPSE-RELATED"/>
    <property type="match status" value="1"/>
</dbReference>
<evidence type="ECO:0000259" key="4">
    <source>
        <dbReference type="Pfam" id="PF00535"/>
    </source>
</evidence>
<gene>
    <name evidence="5" type="ORF">PQ472_11115</name>
</gene>
<evidence type="ECO:0000256" key="1">
    <source>
        <dbReference type="ARBA" id="ARBA00006739"/>
    </source>
</evidence>
<dbReference type="Proteomes" id="UP001220377">
    <property type="component" value="Chromosome"/>
</dbReference>
<dbReference type="SUPFAM" id="SSF53448">
    <property type="entry name" value="Nucleotide-diphospho-sugar transferases"/>
    <property type="match status" value="1"/>
</dbReference>
<dbReference type="EMBL" id="CP117884">
    <property type="protein sequence ID" value="WDF82426.1"/>
    <property type="molecule type" value="Genomic_DNA"/>
</dbReference>
<feature type="domain" description="Glycosyltransferase 2-like" evidence="4">
    <location>
        <begin position="5"/>
        <end position="166"/>
    </location>
</feature>
<accession>A0ABY7WQN3</accession>
<name>A0ABY7WQN3_9LACO</name>
<keyword evidence="6" id="KW-1185">Reference proteome</keyword>
<protein>
    <submittedName>
        <fullName evidence="5">Glycosyltransferase</fullName>
        <ecNumber evidence="5">2.4.-.-</ecNumber>
    </submittedName>
</protein>
<evidence type="ECO:0000256" key="3">
    <source>
        <dbReference type="ARBA" id="ARBA00022679"/>
    </source>
</evidence>
<dbReference type="RefSeq" id="WP_274259865.1">
    <property type="nucleotide sequence ID" value="NZ_CP117884.1"/>
</dbReference>
<keyword evidence="3 5" id="KW-0808">Transferase</keyword>
<evidence type="ECO:0000313" key="5">
    <source>
        <dbReference type="EMBL" id="WDF82426.1"/>
    </source>
</evidence>
<dbReference type="Gene3D" id="3.90.550.10">
    <property type="entry name" value="Spore Coat Polysaccharide Biosynthesis Protein SpsA, Chain A"/>
    <property type="match status" value="1"/>
</dbReference>
<dbReference type="Pfam" id="PF00535">
    <property type="entry name" value="Glycos_transf_2"/>
    <property type="match status" value="1"/>
</dbReference>
<dbReference type="EC" id="2.4.-.-" evidence="5"/>
<dbReference type="InterPro" id="IPR001173">
    <property type="entry name" value="Glyco_trans_2-like"/>
</dbReference>
<keyword evidence="2 5" id="KW-0328">Glycosyltransferase</keyword>
<sequence length="318" mass="36060">MPKITVLMSVYNETPAQLRAAMDSILAQTETDFELNVVLDQPKATNLHQILDEYARKDRRVLVLVNEKNSGLPYSLNRALDSGTAPMLARMDADDVAEPQRFERQLTIMEDRLLDVLSTSAKFIDEMGKPAGEHDYIPEKPKQLARLLPLGSPLVHPSIMMRREVVVKAGGYRLLPTAEDYDLWLRLLQQGARIGATNEKLMKYRLRGNSMTSGDRYKVFLVSEYLQKTYAAGKFPEAPVELADLKDYLDANGYDNPAIRDKFNRRVLNLSAGKQALRAKKPFTAARLIVPGLLNQAVRRYARHSRLYNAAYAHYARH</sequence>
<dbReference type="InterPro" id="IPR029044">
    <property type="entry name" value="Nucleotide-diphossugar_trans"/>
</dbReference>
<evidence type="ECO:0000313" key="6">
    <source>
        <dbReference type="Proteomes" id="UP001220377"/>
    </source>
</evidence>
<dbReference type="PANTHER" id="PTHR43685">
    <property type="entry name" value="GLYCOSYLTRANSFERASE"/>
    <property type="match status" value="1"/>
</dbReference>
<reference evidence="5 6" key="1">
    <citation type="submission" date="2023-02" db="EMBL/GenBank/DDBJ databases">
        <title>Genome sequence of Lacticaseibacillus sp. KACC 23028.</title>
        <authorList>
            <person name="Kim S."/>
            <person name="Heo J."/>
            <person name="Kwon S.-W."/>
        </authorList>
    </citation>
    <scope>NUCLEOTIDE SEQUENCE [LARGE SCALE GENOMIC DNA]</scope>
    <source>
        <strain evidence="5 6">KACC 23028</strain>
    </source>
</reference>
<evidence type="ECO:0000256" key="2">
    <source>
        <dbReference type="ARBA" id="ARBA00022676"/>
    </source>
</evidence>
<proteinExistence type="inferred from homology"/>
<dbReference type="InterPro" id="IPR050834">
    <property type="entry name" value="Glycosyltransf_2"/>
</dbReference>
<organism evidence="5 6">
    <name type="scientific">Lacticaseibacillus pabuli</name>
    <dbReference type="NCBI Taxonomy" id="3025672"/>
    <lineage>
        <taxon>Bacteria</taxon>
        <taxon>Bacillati</taxon>
        <taxon>Bacillota</taxon>
        <taxon>Bacilli</taxon>
        <taxon>Lactobacillales</taxon>
        <taxon>Lactobacillaceae</taxon>
        <taxon>Lacticaseibacillus</taxon>
    </lineage>
</organism>